<dbReference type="Proteomes" id="UP000595197">
    <property type="component" value="Plasmid pTT6-1"/>
</dbReference>
<dbReference type="Pfam" id="PF02518">
    <property type="entry name" value="HATPase_c"/>
    <property type="match status" value="1"/>
</dbReference>
<gene>
    <name evidence="17" type="ORF">IGS68_28055</name>
</gene>
<reference evidence="17" key="1">
    <citation type="submission" date="2021-02" db="EMBL/GenBank/DDBJ databases">
        <title>Skermanella TT6 skin isolate.</title>
        <authorList>
            <person name="Lee K."/>
            <person name="Ganzorig M."/>
        </authorList>
    </citation>
    <scope>NUCLEOTIDE SEQUENCE</scope>
    <source>
        <strain evidence="17">TT6</strain>
    </source>
</reference>
<evidence type="ECO:0000256" key="2">
    <source>
        <dbReference type="ARBA" id="ARBA00004429"/>
    </source>
</evidence>
<dbReference type="InterPro" id="IPR050980">
    <property type="entry name" value="2C_sensor_his_kinase"/>
</dbReference>
<dbReference type="SUPFAM" id="SSF55874">
    <property type="entry name" value="ATPase domain of HSP90 chaperone/DNA topoisomerase II/histidine kinase"/>
    <property type="match status" value="1"/>
</dbReference>
<accession>A0ABX7BFX4</accession>
<protein>
    <recommendedName>
        <fullName evidence="3">histidine kinase</fullName>
        <ecNumber evidence="3">2.7.13.3</ecNumber>
    </recommendedName>
</protein>
<keyword evidence="4" id="KW-1003">Cell membrane</keyword>
<dbReference type="Pfam" id="PF00512">
    <property type="entry name" value="HisKA"/>
    <property type="match status" value="1"/>
</dbReference>
<dbReference type="Gene3D" id="3.30.565.10">
    <property type="entry name" value="Histidine kinase-like ATPase, C-terminal domain"/>
    <property type="match status" value="1"/>
</dbReference>
<evidence type="ECO:0000256" key="6">
    <source>
        <dbReference type="ARBA" id="ARBA00022553"/>
    </source>
</evidence>
<organism evidence="17 18">
    <name type="scientific">Skermanella cutis</name>
    <dbReference type="NCBI Taxonomy" id="2775420"/>
    <lineage>
        <taxon>Bacteria</taxon>
        <taxon>Pseudomonadati</taxon>
        <taxon>Pseudomonadota</taxon>
        <taxon>Alphaproteobacteria</taxon>
        <taxon>Rhodospirillales</taxon>
        <taxon>Azospirillaceae</taxon>
        <taxon>Skermanella</taxon>
    </lineage>
</organism>
<dbReference type="EC" id="2.7.13.3" evidence="3"/>
<evidence type="ECO:0000256" key="11">
    <source>
        <dbReference type="ARBA" id="ARBA00022840"/>
    </source>
</evidence>
<feature type="domain" description="Histidine kinase" evidence="15">
    <location>
        <begin position="261"/>
        <end position="457"/>
    </location>
</feature>
<dbReference type="CDD" id="cd00075">
    <property type="entry name" value="HATPase"/>
    <property type="match status" value="1"/>
</dbReference>
<keyword evidence="14" id="KW-0472">Membrane</keyword>
<evidence type="ECO:0000256" key="1">
    <source>
        <dbReference type="ARBA" id="ARBA00000085"/>
    </source>
</evidence>
<keyword evidence="11" id="KW-0067">ATP-binding</keyword>
<keyword evidence="7" id="KW-0808">Transferase</keyword>
<keyword evidence="8" id="KW-0812">Transmembrane</keyword>
<evidence type="ECO:0000256" key="4">
    <source>
        <dbReference type="ARBA" id="ARBA00022475"/>
    </source>
</evidence>
<dbReference type="SMART" id="SM00304">
    <property type="entry name" value="HAMP"/>
    <property type="match status" value="1"/>
</dbReference>
<dbReference type="Gene3D" id="1.10.8.500">
    <property type="entry name" value="HAMP domain in histidine kinase"/>
    <property type="match status" value="1"/>
</dbReference>
<comment type="catalytic activity">
    <reaction evidence="1">
        <text>ATP + protein L-histidine = ADP + protein N-phospho-L-histidine.</text>
        <dbReference type="EC" id="2.7.13.3"/>
    </reaction>
</comment>
<dbReference type="SMART" id="SM00387">
    <property type="entry name" value="HATPase_c"/>
    <property type="match status" value="1"/>
</dbReference>
<dbReference type="InterPro" id="IPR036097">
    <property type="entry name" value="HisK_dim/P_sf"/>
</dbReference>
<dbReference type="PROSITE" id="PS50885">
    <property type="entry name" value="HAMP"/>
    <property type="match status" value="1"/>
</dbReference>
<dbReference type="SUPFAM" id="SSF158472">
    <property type="entry name" value="HAMP domain-like"/>
    <property type="match status" value="1"/>
</dbReference>
<evidence type="ECO:0000256" key="14">
    <source>
        <dbReference type="ARBA" id="ARBA00023136"/>
    </source>
</evidence>
<dbReference type="InterPro" id="IPR003660">
    <property type="entry name" value="HAMP_dom"/>
</dbReference>
<dbReference type="SUPFAM" id="SSF47384">
    <property type="entry name" value="Homodimeric domain of signal transducing histidine kinase"/>
    <property type="match status" value="1"/>
</dbReference>
<dbReference type="Gene3D" id="1.10.287.130">
    <property type="match status" value="1"/>
</dbReference>
<dbReference type="InterPro" id="IPR005467">
    <property type="entry name" value="His_kinase_dom"/>
</dbReference>
<keyword evidence="17" id="KW-0614">Plasmid</keyword>
<keyword evidence="12" id="KW-1133">Transmembrane helix</keyword>
<evidence type="ECO:0000256" key="9">
    <source>
        <dbReference type="ARBA" id="ARBA00022741"/>
    </source>
</evidence>
<name>A0ABX7BFX4_9PROT</name>
<evidence type="ECO:0000256" key="3">
    <source>
        <dbReference type="ARBA" id="ARBA00012438"/>
    </source>
</evidence>
<dbReference type="InterPro" id="IPR003661">
    <property type="entry name" value="HisK_dim/P_dom"/>
</dbReference>
<dbReference type="CDD" id="cd06225">
    <property type="entry name" value="HAMP"/>
    <property type="match status" value="1"/>
</dbReference>
<evidence type="ECO:0000256" key="8">
    <source>
        <dbReference type="ARBA" id="ARBA00022692"/>
    </source>
</evidence>
<dbReference type="PROSITE" id="PS50109">
    <property type="entry name" value="HIS_KIN"/>
    <property type="match status" value="1"/>
</dbReference>
<dbReference type="InterPro" id="IPR036890">
    <property type="entry name" value="HATPase_C_sf"/>
</dbReference>
<dbReference type="InterPro" id="IPR003594">
    <property type="entry name" value="HATPase_dom"/>
</dbReference>
<keyword evidence="18" id="KW-1185">Reference proteome</keyword>
<dbReference type="PANTHER" id="PTHR44936:SF5">
    <property type="entry name" value="SENSOR HISTIDINE KINASE ENVZ"/>
    <property type="match status" value="1"/>
</dbReference>
<evidence type="ECO:0000313" key="17">
    <source>
        <dbReference type="EMBL" id="QQP93300.1"/>
    </source>
</evidence>
<proteinExistence type="predicted"/>
<evidence type="ECO:0000259" key="16">
    <source>
        <dbReference type="PROSITE" id="PS50885"/>
    </source>
</evidence>
<sequence length="457" mass="50155">MLVALFASQTVGMCISWDQFISDLRAAARTELSSRAAAVARLVETLPPALQSDIARVNSTDYTRFWISEDPTPDPEPWVGEAFDRFKVPLRTLLNGSGQAMPAGSPAGRTPLPEGTTAAHLLEGMAWTAAPADRADLPARALYLDFAERNGAGVIVPLNDGRVLNVAFYKHFMPSIWDTHLPVSLALTAVLVSLVGVLTVRRIVQPLRQLTRAAEMLGRGEAVTPLRECGPDDIRRTAEGFNRMQERLHRFVEDRTRMLAAIGHDLRTPLTTLRLRAELVEDPDLQERMLDTIDEMQAMTEATLSLARQETSAEPTRTIDLSALVESVCDDLAEIGQSVVFIGGERVNYRCRPEGLRRTIRNLIENAVRYAGRAEVRLITTRSTVEIVVEDDGPGIPLDRMEEVFAPFFRLEASRSRETGGVGLGLSIARAIARQHGGDVVLSLRQPGLKAAVVLPA</sequence>
<evidence type="ECO:0000259" key="15">
    <source>
        <dbReference type="PROSITE" id="PS50109"/>
    </source>
</evidence>
<feature type="domain" description="HAMP" evidence="16">
    <location>
        <begin position="201"/>
        <end position="253"/>
    </location>
</feature>
<keyword evidence="9" id="KW-0547">Nucleotide-binding</keyword>
<evidence type="ECO:0000256" key="10">
    <source>
        <dbReference type="ARBA" id="ARBA00022777"/>
    </source>
</evidence>
<evidence type="ECO:0000256" key="13">
    <source>
        <dbReference type="ARBA" id="ARBA00023012"/>
    </source>
</evidence>
<dbReference type="InterPro" id="IPR004358">
    <property type="entry name" value="Sig_transdc_His_kin-like_C"/>
</dbReference>
<evidence type="ECO:0000256" key="7">
    <source>
        <dbReference type="ARBA" id="ARBA00022679"/>
    </source>
</evidence>
<dbReference type="EMBL" id="CP067421">
    <property type="protein sequence ID" value="QQP93300.1"/>
    <property type="molecule type" value="Genomic_DNA"/>
</dbReference>
<comment type="subcellular location">
    <subcellularLocation>
        <location evidence="2">Cell inner membrane</location>
        <topology evidence="2">Multi-pass membrane protein</topology>
    </subcellularLocation>
</comment>
<keyword evidence="6" id="KW-0597">Phosphoprotein</keyword>
<dbReference type="CDD" id="cd00082">
    <property type="entry name" value="HisKA"/>
    <property type="match status" value="1"/>
</dbReference>
<keyword evidence="5" id="KW-0997">Cell inner membrane</keyword>
<evidence type="ECO:0000313" key="18">
    <source>
        <dbReference type="Proteomes" id="UP000595197"/>
    </source>
</evidence>
<keyword evidence="10" id="KW-0418">Kinase</keyword>
<dbReference type="PANTHER" id="PTHR44936">
    <property type="entry name" value="SENSOR PROTEIN CREC"/>
    <property type="match status" value="1"/>
</dbReference>
<geneLocation type="plasmid" evidence="17 18">
    <name>pTT6-1</name>
</geneLocation>
<dbReference type="Pfam" id="PF00672">
    <property type="entry name" value="HAMP"/>
    <property type="match status" value="1"/>
</dbReference>
<evidence type="ECO:0000256" key="5">
    <source>
        <dbReference type="ARBA" id="ARBA00022519"/>
    </source>
</evidence>
<keyword evidence="13" id="KW-0902">Two-component regulatory system</keyword>
<evidence type="ECO:0000256" key="12">
    <source>
        <dbReference type="ARBA" id="ARBA00022989"/>
    </source>
</evidence>
<dbReference type="SMART" id="SM00388">
    <property type="entry name" value="HisKA"/>
    <property type="match status" value="1"/>
</dbReference>
<dbReference type="PRINTS" id="PR00344">
    <property type="entry name" value="BCTRLSENSOR"/>
</dbReference>